<feature type="signal peptide" evidence="2">
    <location>
        <begin position="1"/>
        <end position="21"/>
    </location>
</feature>
<dbReference type="AlphaFoldDB" id="A0A6A1R0M4"/>
<dbReference type="EMBL" id="VZOT01000010">
    <property type="protein sequence ID" value="KAB0585822.1"/>
    <property type="molecule type" value="Genomic_DNA"/>
</dbReference>
<accession>A0A6A1R0M4</accession>
<reference evidence="3" key="1">
    <citation type="submission" date="2019-09" db="EMBL/GenBank/DDBJ databases">
        <title>Draft genome sequences of 48 bacterial type strains from the CCUG.</title>
        <authorList>
            <person name="Tunovic T."/>
            <person name="Pineiro-Iglesias B."/>
            <person name="Unosson C."/>
            <person name="Inganas E."/>
            <person name="Ohlen M."/>
            <person name="Cardew S."/>
            <person name="Jensie-Markopoulos S."/>
            <person name="Salva-Serra F."/>
            <person name="Jaen-Luchoro D."/>
            <person name="Karlsson R."/>
            <person name="Svensson-Stadler L."/>
            <person name="Chun J."/>
            <person name="Moore E."/>
        </authorList>
    </citation>
    <scope>NUCLEOTIDE SEQUENCE</scope>
    <source>
        <strain evidence="3">CCUG 15333</strain>
    </source>
</reference>
<gene>
    <name evidence="3" type="ORF">F7P80_12945</name>
</gene>
<name>A0A6A1R0M4_9BURK</name>
<feature type="region of interest" description="Disordered" evidence="1">
    <location>
        <begin position="615"/>
        <end position="657"/>
    </location>
</feature>
<proteinExistence type="predicted"/>
<feature type="chain" id="PRO_5025619864" description="Tetratricopeptide repeat protein" evidence="2">
    <location>
        <begin position="22"/>
        <end position="769"/>
    </location>
</feature>
<evidence type="ECO:0000256" key="2">
    <source>
        <dbReference type="SAM" id="SignalP"/>
    </source>
</evidence>
<keyword evidence="2" id="KW-0732">Signal</keyword>
<protein>
    <recommendedName>
        <fullName evidence="4">Tetratricopeptide repeat protein</fullName>
    </recommendedName>
</protein>
<evidence type="ECO:0000313" key="3">
    <source>
        <dbReference type="EMBL" id="KAB0585822.1"/>
    </source>
</evidence>
<evidence type="ECO:0000256" key="1">
    <source>
        <dbReference type="SAM" id="MobiDB-lite"/>
    </source>
</evidence>
<feature type="region of interest" description="Disordered" evidence="1">
    <location>
        <begin position="195"/>
        <end position="223"/>
    </location>
</feature>
<evidence type="ECO:0008006" key="4">
    <source>
        <dbReference type="Google" id="ProtNLM"/>
    </source>
</evidence>
<dbReference type="RefSeq" id="WP_151045308.1">
    <property type="nucleotide sequence ID" value="NZ_VZOT01000010.1"/>
</dbReference>
<sequence>MKLRDLLVLLSGVAAASQVSALSLGNSQGNVQLGSPMDLVFQLKPDAGHTAETSCVAADILMGDVPLARGDFTLVPQGNSVRVQTTIPVNEPLLTVKLSAGCSATMTRSYTFFADPPGSMAASVQPIDLSKFQAAAPLPAALVAGSAGASTATRAAATPRRPAKHAVNPRAVQDNSLPAYFVPSMVASADTVDIPAPEETPAKSASQPAAVPSGTADAQAADIGRSRQRMEPLDGLEGLHAKPADASTPPATDAVADAAAVGTGAAAAAPLPDTASEAESPIAEATQVLLQANTERIDALEGQLLALKKQLTSNLTEISTLQRQLVEAQNAGLPVWVHAALGLLALALACIAWLLQCLRQERLKTQNDWANTVLAVENSASLTRVDTDSAAVHTGKGPLPSAPVTSPVAAAKAEPVAKPVASVATASLHTRDSVPQAQALTQFPDTAFAESSIQPPSLAPATMFPLTEVLTAQALFDVQEQAEFYASIGENDQAIEILQAHIAEHENSSPLAYVELLQLLFRLGRMDAYEEVRQQFQKHFNVHIPDFLGFSRKGRDLWSAHPDVLAQIEALWPTDEVQELLRNLILRKNEAAQRFDLAAFDELLLLYNVAKSTPAASRGAMPGRRRTAPSEAPLPEIAPEVTPGQAVPPLPEVPGAASPVQTAAAPAAEAPPVLSLDEAHLDLLSTMPVHEPLEQQSGQSHFQPVQHFAPDEALVAVLSLDLSEAASPPAVPAAATVKPLRDPEAQAMDLELQAFIMDERDLPPATKNR</sequence>
<organism evidence="3">
    <name type="scientific">Comamonas kerstersii</name>
    <dbReference type="NCBI Taxonomy" id="225992"/>
    <lineage>
        <taxon>Bacteria</taxon>
        <taxon>Pseudomonadati</taxon>
        <taxon>Pseudomonadota</taxon>
        <taxon>Betaproteobacteria</taxon>
        <taxon>Burkholderiales</taxon>
        <taxon>Comamonadaceae</taxon>
        <taxon>Comamonas</taxon>
    </lineage>
</organism>
<comment type="caution">
    <text evidence="3">The sequence shown here is derived from an EMBL/GenBank/DDBJ whole genome shotgun (WGS) entry which is preliminary data.</text>
</comment>